<keyword evidence="1" id="KW-1133">Transmembrane helix</keyword>
<protein>
    <submittedName>
        <fullName evidence="2">Uncharacterized protein</fullName>
    </submittedName>
</protein>
<accession>A0A395HKM3</accession>
<evidence type="ECO:0000313" key="2">
    <source>
        <dbReference type="EMBL" id="RAL08290.1"/>
    </source>
</evidence>
<keyword evidence="3" id="KW-1185">Reference proteome</keyword>
<dbReference type="GeneID" id="37194961"/>
<dbReference type="Proteomes" id="UP000248961">
    <property type="component" value="Unassembled WGS sequence"/>
</dbReference>
<dbReference type="VEuPathDB" id="FungiDB:BO97DRAFT_224298"/>
<feature type="transmembrane region" description="Helical" evidence="1">
    <location>
        <begin position="133"/>
        <end position="155"/>
    </location>
</feature>
<dbReference type="AlphaFoldDB" id="A0A395HKM3"/>
<gene>
    <name evidence="2" type="ORF">BO97DRAFT_224298</name>
</gene>
<evidence type="ECO:0000313" key="3">
    <source>
        <dbReference type="Proteomes" id="UP000248961"/>
    </source>
</evidence>
<feature type="transmembrane region" description="Helical" evidence="1">
    <location>
        <begin position="167"/>
        <end position="189"/>
    </location>
</feature>
<organism evidence="2 3">
    <name type="scientific">Aspergillus homomorphus (strain CBS 101889)</name>
    <dbReference type="NCBI Taxonomy" id="1450537"/>
    <lineage>
        <taxon>Eukaryota</taxon>
        <taxon>Fungi</taxon>
        <taxon>Dikarya</taxon>
        <taxon>Ascomycota</taxon>
        <taxon>Pezizomycotina</taxon>
        <taxon>Eurotiomycetes</taxon>
        <taxon>Eurotiomycetidae</taxon>
        <taxon>Eurotiales</taxon>
        <taxon>Aspergillaceae</taxon>
        <taxon>Aspergillus</taxon>
        <taxon>Aspergillus subgen. Circumdati</taxon>
    </lineage>
</organism>
<sequence length="190" mass="20185">MPSLCNRFRFFPRSPKGDKSLDHGCHQHCEINETNSSKILLLRRMRFLPSSPDPSSTEATLPTTLPLTGTTALAWKTIPTRHEMTSGGLAFSGAQTDTANRRPVSGGSTAGSIEPVGPTCLEMGCQGASAIQIFSALVACCLGLAFPGTLFGSLLKVASISLSFAQAYPLCLVLSLVTTLDFLSFSLLYP</sequence>
<keyword evidence="1" id="KW-0472">Membrane</keyword>
<dbReference type="EMBL" id="KZ824317">
    <property type="protein sequence ID" value="RAL08290.1"/>
    <property type="molecule type" value="Genomic_DNA"/>
</dbReference>
<dbReference type="RefSeq" id="XP_025547444.1">
    <property type="nucleotide sequence ID" value="XM_025690672.1"/>
</dbReference>
<keyword evidence="1" id="KW-0812">Transmembrane</keyword>
<reference evidence="2 3" key="1">
    <citation type="submission" date="2018-02" db="EMBL/GenBank/DDBJ databases">
        <title>The genomes of Aspergillus section Nigri reveals drivers in fungal speciation.</title>
        <authorList>
            <consortium name="DOE Joint Genome Institute"/>
            <person name="Vesth T.C."/>
            <person name="Nybo J."/>
            <person name="Theobald S."/>
            <person name="Brandl J."/>
            <person name="Frisvad J.C."/>
            <person name="Nielsen K.F."/>
            <person name="Lyhne E.K."/>
            <person name="Kogle M.E."/>
            <person name="Kuo A."/>
            <person name="Riley R."/>
            <person name="Clum A."/>
            <person name="Nolan M."/>
            <person name="Lipzen A."/>
            <person name="Salamov A."/>
            <person name="Henrissat B."/>
            <person name="Wiebenga A."/>
            <person name="De vries R.P."/>
            <person name="Grigoriev I.V."/>
            <person name="Mortensen U.H."/>
            <person name="Andersen M.R."/>
            <person name="Baker S.E."/>
        </authorList>
    </citation>
    <scope>NUCLEOTIDE SEQUENCE [LARGE SCALE GENOMIC DNA]</scope>
    <source>
        <strain evidence="2 3">CBS 101889</strain>
    </source>
</reference>
<proteinExistence type="predicted"/>
<name>A0A395HKM3_ASPHC</name>
<evidence type="ECO:0000256" key="1">
    <source>
        <dbReference type="SAM" id="Phobius"/>
    </source>
</evidence>